<gene>
    <name evidence="1" type="ORF">SR187_9725</name>
</gene>
<organism evidence="1 2">
    <name type="scientific">Streptococcus ruminantium</name>
    <dbReference type="NCBI Taxonomy" id="1917441"/>
    <lineage>
        <taxon>Bacteria</taxon>
        <taxon>Bacillati</taxon>
        <taxon>Bacillota</taxon>
        <taxon>Bacilli</taxon>
        <taxon>Lactobacillales</taxon>
        <taxon>Streptococcaceae</taxon>
        <taxon>Streptococcus</taxon>
    </lineage>
</organism>
<dbReference type="InterPro" id="IPR039498">
    <property type="entry name" value="NTP_transf_5"/>
</dbReference>
<dbReference type="GeneID" id="52230433"/>
<proteinExistence type="predicted"/>
<dbReference type="AlphaFoldDB" id="A0A2Z5TT96"/>
<dbReference type="Proteomes" id="UP000269331">
    <property type="component" value="Chromosome"/>
</dbReference>
<dbReference type="RefSeq" id="WP_120172392.1">
    <property type="nucleotide sequence ID" value="NZ_AP018400.1"/>
</dbReference>
<accession>A0A2Z5TT96</accession>
<evidence type="ECO:0000313" key="1">
    <source>
        <dbReference type="EMBL" id="BBA93545.1"/>
    </source>
</evidence>
<reference evidence="1 2" key="1">
    <citation type="journal article" date="2018" name="Genome Biol. Evol.">
        <title>Complete Genome Sequence of Streptococcus ruminantium sp. nov. GUT-187T (=DSM 104980T =JCM 31869T), the Type Strain of S. ruminantium, and Comparison with Genome Sequences of Streptococcus suis Strains.</title>
        <authorList>
            <person name="Tohya M."/>
            <person name="Sekizaki T."/>
            <person name="Miyoshi-Akiyama T."/>
        </authorList>
    </citation>
    <scope>NUCLEOTIDE SEQUENCE [LARGE SCALE GENOMIC DNA]</scope>
    <source>
        <strain evidence="1 2">GUT187T</strain>
    </source>
</reference>
<name>A0A2Z5TT96_9STRE</name>
<dbReference type="OrthoDB" id="2659434at2"/>
<evidence type="ECO:0000313" key="2">
    <source>
        <dbReference type="Proteomes" id="UP000269331"/>
    </source>
</evidence>
<sequence length="373" mass="45056">MFSQTQEDLLYLLAHYLQKKPICQEKIAQMNLEKLYSFSKFHSLSAMVAMILEDSIDLPQDFQESKNQAIRRELLFDHERQKITRWLSQEGIWYMELKGIHLKKYYPKLGMRVMSDNDILFDETFEKEVREFFKKEGYEFIYEINVDAYMKKPIFHFEMHRTLIDPLISSLDKIGKNYYKDIKERLIQDQDNPFAYRFCLEDFYLYQLIHDYKHYSESGTGIRSLVDLFLLLEAEQNKMDWTYIRQELEKIGLTNFEEQHRSLAFKLFGSEAVPLKDLTEEEMRVLSYMLSSGTYGLKDNQIINQLENHSGNSLTYWKEQFFPPVERLRLVFPILQKHPYLLPFIYIYRWVPTKKRLQKFSSIVRIMSRKKEK</sequence>
<dbReference type="EMBL" id="AP018400">
    <property type="protein sequence ID" value="BBA93545.1"/>
    <property type="molecule type" value="Genomic_DNA"/>
</dbReference>
<protein>
    <recommendedName>
        <fullName evidence="3">Nucleotidyltransferase family protein</fullName>
    </recommendedName>
</protein>
<dbReference type="Pfam" id="PF14907">
    <property type="entry name" value="NTP_transf_5"/>
    <property type="match status" value="1"/>
</dbReference>
<evidence type="ECO:0008006" key="3">
    <source>
        <dbReference type="Google" id="ProtNLM"/>
    </source>
</evidence>
<dbReference type="KEGG" id="srq:SR187_9725"/>